<reference evidence="26" key="1">
    <citation type="submission" date="2013-03" db="EMBL/GenBank/DDBJ databases">
        <title>The Genome Sequence of Anopheles dirus WRAIR2.</title>
        <authorList>
            <consortium name="The Broad Institute Genomics Platform"/>
            <person name="Neafsey D.E."/>
            <person name="Walton C."/>
            <person name="Walker B."/>
            <person name="Young S.K."/>
            <person name="Zeng Q."/>
            <person name="Gargeya S."/>
            <person name="Fitzgerald M."/>
            <person name="Haas B."/>
            <person name="Abouelleil A."/>
            <person name="Allen A.W."/>
            <person name="Alvarado L."/>
            <person name="Arachchi H.M."/>
            <person name="Berlin A.M."/>
            <person name="Chapman S.B."/>
            <person name="Gainer-Dewar J."/>
            <person name="Goldberg J."/>
            <person name="Griggs A."/>
            <person name="Gujja S."/>
            <person name="Hansen M."/>
            <person name="Howarth C."/>
            <person name="Imamovic A."/>
            <person name="Ireland A."/>
            <person name="Larimer J."/>
            <person name="McCowan C."/>
            <person name="Murphy C."/>
            <person name="Pearson M."/>
            <person name="Poon T.W."/>
            <person name="Priest M."/>
            <person name="Roberts A."/>
            <person name="Saif S."/>
            <person name="Shea T."/>
            <person name="Sisk P."/>
            <person name="Sykes S."/>
            <person name="Wortman J."/>
            <person name="Nusbaum C."/>
            <person name="Birren B."/>
        </authorList>
    </citation>
    <scope>NUCLEOTIDE SEQUENCE [LARGE SCALE GENOMIC DNA]</scope>
    <source>
        <strain evidence="26">WRAIR2</strain>
    </source>
</reference>
<dbReference type="Pfam" id="PF05179">
    <property type="entry name" value="CDC73_C"/>
    <property type="match status" value="1"/>
</dbReference>
<dbReference type="InterPro" id="IPR044878">
    <property type="entry name" value="UbiA_sf"/>
</dbReference>
<evidence type="ECO:0000256" key="7">
    <source>
        <dbReference type="ARBA" id="ARBA00022679"/>
    </source>
</evidence>
<dbReference type="FunFam" id="3.40.50.11990:FF:000001">
    <property type="entry name" value="Cell division cycle 73"/>
    <property type="match status" value="1"/>
</dbReference>
<comment type="similarity">
    <text evidence="3">Belongs to the UbiA prenyltransferase family.</text>
</comment>
<dbReference type="GO" id="GO:0032968">
    <property type="term" value="P:positive regulation of transcription elongation by RNA polymerase II"/>
    <property type="evidence" value="ECO:0007669"/>
    <property type="project" value="TreeGrafter"/>
</dbReference>
<dbReference type="InterPro" id="IPR032041">
    <property type="entry name" value="Cdc73_N"/>
</dbReference>
<dbReference type="NCBIfam" id="TIGR01473">
    <property type="entry name" value="cyoE_ctaB"/>
    <property type="match status" value="1"/>
</dbReference>
<keyword evidence="13 22" id="KW-0472">Membrane</keyword>
<keyword evidence="12" id="KW-0350">Heme biosynthesis</keyword>
<evidence type="ECO:0000256" key="4">
    <source>
        <dbReference type="ARBA" id="ARBA00010427"/>
    </source>
</evidence>
<evidence type="ECO:0000256" key="12">
    <source>
        <dbReference type="ARBA" id="ARBA00023133"/>
    </source>
</evidence>
<dbReference type="Pfam" id="PF16050">
    <property type="entry name" value="CDC73_N"/>
    <property type="match status" value="1"/>
</dbReference>
<evidence type="ECO:0000256" key="5">
    <source>
        <dbReference type="ARBA" id="ARBA00012292"/>
    </source>
</evidence>
<evidence type="ECO:0000256" key="15">
    <source>
        <dbReference type="ARBA" id="ARBA00023242"/>
    </source>
</evidence>
<dbReference type="Gene3D" id="1.10.357.140">
    <property type="entry name" value="UbiA prenyltransferase"/>
    <property type="match status" value="1"/>
</dbReference>
<evidence type="ECO:0000256" key="13">
    <source>
        <dbReference type="ARBA" id="ARBA00023136"/>
    </source>
</evidence>
<name>A0A182NGM0_9DIPT</name>
<protein>
    <recommendedName>
        <fullName evidence="19">Parafibromin</fullName>
        <ecNumber evidence="5">2.5.1.141</ecNumber>
    </recommendedName>
    <alternativeName>
        <fullName evidence="20">Cell division cycle protein 73 homolog</fullName>
    </alternativeName>
    <alternativeName>
        <fullName evidence="17">Heme O synthase</fullName>
    </alternativeName>
    <alternativeName>
        <fullName evidence="6">Protoheme IX farnesyltransferase, mitochondrial</fullName>
    </alternativeName>
</protein>
<dbReference type="AlphaFoldDB" id="A0A182NGM0"/>
<comment type="catalytic activity">
    <reaction evidence="18">
        <text>heme b + (2E,6E)-farnesyl diphosphate + H2O = Fe(II)-heme o + diphosphate</text>
        <dbReference type="Rhea" id="RHEA:28070"/>
        <dbReference type="ChEBI" id="CHEBI:15377"/>
        <dbReference type="ChEBI" id="CHEBI:33019"/>
        <dbReference type="ChEBI" id="CHEBI:60344"/>
        <dbReference type="ChEBI" id="CHEBI:60530"/>
        <dbReference type="ChEBI" id="CHEBI:175763"/>
        <dbReference type="EC" id="2.5.1.141"/>
    </reaction>
</comment>
<evidence type="ECO:0000256" key="14">
    <source>
        <dbReference type="ARBA" id="ARBA00023163"/>
    </source>
</evidence>
<dbReference type="CDD" id="cd13957">
    <property type="entry name" value="PT_UbiA_Cox10"/>
    <property type="match status" value="1"/>
</dbReference>
<dbReference type="GO" id="GO:0031966">
    <property type="term" value="C:mitochondrial membrane"/>
    <property type="evidence" value="ECO:0007669"/>
    <property type="project" value="UniProtKB-SubCell"/>
</dbReference>
<evidence type="ECO:0000313" key="26">
    <source>
        <dbReference type="Proteomes" id="UP000075884"/>
    </source>
</evidence>
<sequence length="984" mass="109044">MHKFLANGRLWCDLVRQTGSCGGRPPVAFCTRLHLTGNTSSAVPLGTINISRKQHSGSNDVDGAAKVSAVHRPVAVPLAVPLSVVPPVVDAKALVNELSKSVGLPAGTGTLRKNDDPKEPVVASVTSLPGLSRLIYHYLMLSKIRLTSLVVMTAMAGYAMAPGSFELGTFLLCSAGTTLVSGAANSINQVIETSFDAQMARTRNRVLVKGYLSRLHAVGFALGASTVGLSMLYFGVNEMTAALGAANLILYTSIYTPMKRYSILNTWVGSIVGGIPPLMGWAACTGGDLGAGAWILAGLLYCWQFPHFNALSWNIRPEYLKAGYKMMANSHPALCTRVSLRHTGFIAGLSLLAPVLDVTNVWFVLESLPLNAYFAYLAWDFHQKADSKSSRKLFRFSLLHLPLLMGLFLLNKKHWLFGEDEKDEVVAQSGVMVAATMADPLSLLRQYNINKKEIIERDGQIIFGEFSWPKNVKTNYLKYGSGKKGAPKEYYTLECLLYILKNVGLQHSVYVRQAAAEDIPAVNRPDRKELLQYLNGETNTCASIDKSAPLEIPTQIKRPAESDGLDSLAKKARYEDTQVQKVKEQLAARLDVNKKEASVNIDNIKSLSETMSVEKIAAIKAKRLANKKVTIKRTDNDDAMGVGPDLRVILDFDVDSTKDIVSRERQWRTRTTILQSNGKIFAKNIFAILQSIKNREEGRGRPQAQPVKLPEPPRVIRPQPQPTQYNRYDQERFNRQKEETEGFKIDTMGTYHGMSLKLVTQGSAGGQNKAAQQQPNALNNNNSISNNNLSAANMPPGRPKELISTAQARLLVQNTPSKRQSRTPIIIIPAATTSLITMYNARDVLQDLKFVTTDEKKRGGGSRENEVLIQRQKAGNLTVPYRVIDNPSKLTAHDWNRVVAVFVMGPAWQFKGWPWDGNPVEIFSKIAAFHLRYDDLKLDANVAKWAVTVLNISRTKRHLDKACLMAFWEKLDLYMTKYKPDLRF</sequence>
<dbReference type="GO" id="GO:0006784">
    <property type="term" value="P:heme A biosynthetic process"/>
    <property type="evidence" value="ECO:0007669"/>
    <property type="project" value="UniProtKB-ARBA"/>
</dbReference>
<keyword evidence="7" id="KW-0808">Transferase</keyword>
<dbReference type="PROSITE" id="PS00943">
    <property type="entry name" value="UBIA"/>
    <property type="match status" value="1"/>
</dbReference>
<keyword evidence="9" id="KW-0809">Transit peptide</keyword>
<keyword evidence="11" id="KW-0496">Mitochondrion</keyword>
<evidence type="ECO:0000256" key="1">
    <source>
        <dbReference type="ARBA" id="ARBA00004123"/>
    </source>
</evidence>
<dbReference type="EnsemblMetazoa" id="ADIR006793-RA">
    <property type="protein sequence ID" value="ADIR006793-PA"/>
    <property type="gene ID" value="ADIR006793"/>
</dbReference>
<feature type="transmembrane region" description="Helical" evidence="22">
    <location>
        <begin position="263"/>
        <end position="283"/>
    </location>
</feature>
<evidence type="ECO:0000256" key="9">
    <source>
        <dbReference type="ARBA" id="ARBA00022946"/>
    </source>
</evidence>
<evidence type="ECO:0000256" key="17">
    <source>
        <dbReference type="ARBA" id="ARBA00030253"/>
    </source>
</evidence>
<dbReference type="Pfam" id="PF01040">
    <property type="entry name" value="UbiA"/>
    <property type="match status" value="1"/>
</dbReference>
<evidence type="ECO:0000259" key="23">
    <source>
        <dbReference type="Pfam" id="PF05179"/>
    </source>
</evidence>
<evidence type="ECO:0000256" key="8">
    <source>
        <dbReference type="ARBA" id="ARBA00022692"/>
    </source>
</evidence>
<accession>A0A182NGM0</accession>
<dbReference type="FunFam" id="1.10.357.140:FF:000004">
    <property type="entry name" value="Protoheme IX farnesyltransferase, mitochondrial"/>
    <property type="match status" value="1"/>
</dbReference>
<dbReference type="Gene3D" id="3.40.50.11990">
    <property type="entry name" value="RNA polymerase II accessory factor, Cdc73 C-terminal domain"/>
    <property type="match status" value="1"/>
</dbReference>
<feature type="region of interest" description="Disordered" evidence="21">
    <location>
        <begin position="766"/>
        <end position="791"/>
    </location>
</feature>
<dbReference type="GO" id="GO:0000993">
    <property type="term" value="F:RNA polymerase II complex binding"/>
    <property type="evidence" value="ECO:0007669"/>
    <property type="project" value="TreeGrafter"/>
</dbReference>
<evidence type="ECO:0000256" key="16">
    <source>
        <dbReference type="ARBA" id="ARBA00023306"/>
    </source>
</evidence>
<evidence type="ECO:0000256" key="19">
    <source>
        <dbReference type="ARBA" id="ARBA00071106"/>
    </source>
</evidence>
<evidence type="ECO:0000259" key="24">
    <source>
        <dbReference type="Pfam" id="PF16050"/>
    </source>
</evidence>
<keyword evidence="8 22" id="KW-0812">Transmembrane</keyword>
<keyword evidence="26" id="KW-1185">Reference proteome</keyword>
<comment type="similarity">
    <text evidence="4">Belongs to the CDC73 family.</text>
</comment>
<feature type="domain" description="Paf1 complex subunit Cdc73 N-terminal" evidence="24">
    <location>
        <begin position="437"/>
        <end position="732"/>
    </location>
</feature>
<evidence type="ECO:0000256" key="21">
    <source>
        <dbReference type="SAM" id="MobiDB-lite"/>
    </source>
</evidence>
<dbReference type="InterPro" id="IPR006369">
    <property type="entry name" value="Protohaem_IX_farnesylTrfase"/>
</dbReference>
<dbReference type="GO" id="GO:0008495">
    <property type="term" value="F:protoheme IX farnesyltransferase activity"/>
    <property type="evidence" value="ECO:0007669"/>
    <property type="project" value="UniProtKB-EC"/>
</dbReference>
<evidence type="ECO:0000313" key="25">
    <source>
        <dbReference type="EnsemblMetazoa" id="ADIR006793-PA"/>
    </source>
</evidence>
<proteinExistence type="inferred from homology"/>
<dbReference type="InterPro" id="IPR007852">
    <property type="entry name" value="Cdc73/Parafibromin"/>
</dbReference>
<evidence type="ECO:0000256" key="11">
    <source>
        <dbReference type="ARBA" id="ARBA00023128"/>
    </source>
</evidence>
<dbReference type="EC" id="2.5.1.141" evidence="5"/>
<evidence type="ECO:0000256" key="10">
    <source>
        <dbReference type="ARBA" id="ARBA00022989"/>
    </source>
</evidence>
<dbReference type="PANTHER" id="PTHR12466">
    <property type="entry name" value="CDC73 DOMAIN PROTEIN"/>
    <property type="match status" value="1"/>
</dbReference>
<feature type="transmembrane region" description="Helical" evidence="22">
    <location>
        <begin position="211"/>
        <end position="233"/>
    </location>
</feature>
<keyword evidence="16" id="KW-0131">Cell cycle</keyword>
<feature type="transmembrane region" description="Helical" evidence="22">
    <location>
        <begin position="289"/>
        <end position="313"/>
    </location>
</feature>
<dbReference type="VEuPathDB" id="VectorBase:ADIR006793"/>
<dbReference type="GO" id="GO:0016593">
    <property type="term" value="C:Cdc73/Paf1 complex"/>
    <property type="evidence" value="ECO:0007669"/>
    <property type="project" value="InterPro"/>
</dbReference>
<evidence type="ECO:0000256" key="18">
    <source>
        <dbReference type="ARBA" id="ARBA00047690"/>
    </source>
</evidence>
<dbReference type="GO" id="GO:0006368">
    <property type="term" value="P:transcription elongation by RNA polymerase II"/>
    <property type="evidence" value="ECO:0007669"/>
    <property type="project" value="InterPro"/>
</dbReference>
<evidence type="ECO:0000256" key="6">
    <source>
        <dbReference type="ARBA" id="ARBA00016335"/>
    </source>
</evidence>
<keyword evidence="15" id="KW-0539">Nucleus</keyword>
<evidence type="ECO:0000256" key="20">
    <source>
        <dbReference type="ARBA" id="ARBA00080321"/>
    </source>
</evidence>
<evidence type="ECO:0000256" key="3">
    <source>
        <dbReference type="ARBA" id="ARBA00005985"/>
    </source>
</evidence>
<dbReference type="GO" id="GO:0000122">
    <property type="term" value="P:negative regulation of transcription by RNA polymerase II"/>
    <property type="evidence" value="ECO:0007669"/>
    <property type="project" value="UniProtKB-ARBA"/>
</dbReference>
<dbReference type="InterPro" id="IPR031336">
    <property type="entry name" value="CDC73_C"/>
</dbReference>
<organism evidence="25 26">
    <name type="scientific">Anopheles dirus</name>
    <dbReference type="NCBI Taxonomy" id="7168"/>
    <lineage>
        <taxon>Eukaryota</taxon>
        <taxon>Metazoa</taxon>
        <taxon>Ecdysozoa</taxon>
        <taxon>Arthropoda</taxon>
        <taxon>Hexapoda</taxon>
        <taxon>Insecta</taxon>
        <taxon>Pterygota</taxon>
        <taxon>Neoptera</taxon>
        <taxon>Endopterygota</taxon>
        <taxon>Diptera</taxon>
        <taxon>Nematocera</taxon>
        <taxon>Culicoidea</taxon>
        <taxon>Culicidae</taxon>
        <taxon>Anophelinae</taxon>
        <taxon>Anopheles</taxon>
    </lineage>
</organism>
<dbReference type="STRING" id="7168.A0A182NGM0"/>
<dbReference type="Proteomes" id="UP000075884">
    <property type="component" value="Unassembled WGS sequence"/>
</dbReference>
<dbReference type="PANTHER" id="PTHR12466:SF8">
    <property type="entry name" value="PARAFIBROMIN"/>
    <property type="match status" value="1"/>
</dbReference>
<feature type="transmembrane region" description="Helical" evidence="22">
    <location>
        <begin position="334"/>
        <end position="355"/>
    </location>
</feature>
<feature type="domain" description="Cell division control protein 73 C-terminal" evidence="23">
    <location>
        <begin position="821"/>
        <end position="972"/>
    </location>
</feature>
<feature type="compositionally biased region" description="Pro residues" evidence="21">
    <location>
        <begin position="709"/>
        <end position="721"/>
    </location>
</feature>
<evidence type="ECO:0000256" key="22">
    <source>
        <dbReference type="SAM" id="Phobius"/>
    </source>
</evidence>
<dbReference type="InterPro" id="IPR038103">
    <property type="entry name" value="CDC73_C_sf"/>
</dbReference>
<dbReference type="HAMAP" id="MF_00154">
    <property type="entry name" value="CyoE_CtaB"/>
    <property type="match status" value="1"/>
</dbReference>
<dbReference type="InterPro" id="IPR000537">
    <property type="entry name" value="UbiA_prenyltransferase"/>
</dbReference>
<feature type="region of interest" description="Disordered" evidence="21">
    <location>
        <begin position="696"/>
        <end position="722"/>
    </location>
</feature>
<keyword evidence="10 22" id="KW-1133">Transmembrane helix</keyword>
<comment type="subcellular location">
    <subcellularLocation>
        <location evidence="2">Mitochondrion membrane</location>
        <topology evidence="2">Multi-pass membrane protein</topology>
    </subcellularLocation>
    <subcellularLocation>
        <location evidence="1">Nucleus</location>
    </subcellularLocation>
</comment>
<keyword evidence="14" id="KW-0804">Transcription</keyword>
<reference evidence="25" key="2">
    <citation type="submission" date="2020-05" db="UniProtKB">
        <authorList>
            <consortium name="EnsemblMetazoa"/>
        </authorList>
    </citation>
    <scope>IDENTIFICATION</scope>
    <source>
        <strain evidence="25">WRAIR2</strain>
    </source>
</reference>
<evidence type="ECO:0000256" key="2">
    <source>
        <dbReference type="ARBA" id="ARBA00004225"/>
    </source>
</evidence>
<dbReference type="InterPro" id="IPR030470">
    <property type="entry name" value="UbiA_prenylTrfase_CS"/>
</dbReference>